<evidence type="ECO:0008006" key="3">
    <source>
        <dbReference type="Google" id="ProtNLM"/>
    </source>
</evidence>
<name>A0A939E9Q7_9HYPH</name>
<dbReference type="AlphaFoldDB" id="A0A939E9Q7"/>
<dbReference type="Gene3D" id="1.20.120.1490">
    <property type="match status" value="1"/>
</dbReference>
<dbReference type="EMBL" id="JAEKJZ010000001">
    <property type="protein sequence ID" value="MBN9668766.1"/>
    <property type="molecule type" value="Genomic_DNA"/>
</dbReference>
<evidence type="ECO:0000313" key="2">
    <source>
        <dbReference type="Proteomes" id="UP000664096"/>
    </source>
</evidence>
<protein>
    <recommendedName>
        <fullName evidence="3">Periplasmic heavy metal sensor</fullName>
    </recommendedName>
</protein>
<dbReference type="Proteomes" id="UP000664096">
    <property type="component" value="Unassembled WGS sequence"/>
</dbReference>
<dbReference type="RefSeq" id="WP_207137973.1">
    <property type="nucleotide sequence ID" value="NZ_JAEKJZ010000001.1"/>
</dbReference>
<proteinExistence type="predicted"/>
<reference evidence="1" key="1">
    <citation type="submission" date="2020-12" db="EMBL/GenBank/DDBJ databases">
        <title>Oil enriched cultivation method for isolating marine PHA-producing bacteria.</title>
        <authorList>
            <person name="Zheng W."/>
            <person name="Yu S."/>
            <person name="Huang Y."/>
        </authorList>
    </citation>
    <scope>NUCLEOTIDE SEQUENCE</scope>
    <source>
        <strain evidence="1">SY-2-12</strain>
    </source>
</reference>
<sequence length="128" mass="14259">MAKPAELNGYPGPAHVLDAADELNLPQETRERIEEIFAAMQAEAQRLGKLYVEAEQRLEEAFAGKSVSSPADLEGLLKDAERLRGQLRMVHLSAHLETAPLLTRHQAMLYNKLRGYGTETGHHQHGNH</sequence>
<accession>A0A939E9Q7</accession>
<comment type="caution">
    <text evidence="1">The sequence shown here is derived from an EMBL/GenBank/DDBJ whole genome shotgun (WGS) entry which is preliminary data.</text>
</comment>
<gene>
    <name evidence="1" type="ORF">JF539_00360</name>
</gene>
<evidence type="ECO:0000313" key="1">
    <source>
        <dbReference type="EMBL" id="MBN9668766.1"/>
    </source>
</evidence>
<organism evidence="1 2">
    <name type="scientific">Roseibium aggregatum</name>
    <dbReference type="NCBI Taxonomy" id="187304"/>
    <lineage>
        <taxon>Bacteria</taxon>
        <taxon>Pseudomonadati</taxon>
        <taxon>Pseudomonadota</taxon>
        <taxon>Alphaproteobacteria</taxon>
        <taxon>Hyphomicrobiales</taxon>
        <taxon>Stappiaceae</taxon>
        <taxon>Roseibium</taxon>
    </lineage>
</organism>